<feature type="domain" description="DUF4031" evidence="7">
    <location>
        <begin position="2"/>
        <end position="76"/>
    </location>
</feature>
<evidence type="ECO:0000313" key="10">
    <source>
        <dbReference type="Proteomes" id="UP001240447"/>
    </source>
</evidence>
<dbReference type="Pfam" id="PF02016">
    <property type="entry name" value="Peptidase_S66"/>
    <property type="match status" value="1"/>
</dbReference>
<dbReference type="InterPro" id="IPR003507">
    <property type="entry name" value="S66_fam"/>
</dbReference>
<accession>A0ABT9NP16</accession>
<dbReference type="EMBL" id="JAUSQM010000001">
    <property type="protein sequence ID" value="MDP9822123.1"/>
    <property type="molecule type" value="Genomic_DNA"/>
</dbReference>
<evidence type="ECO:0000256" key="5">
    <source>
        <dbReference type="ARBA" id="ARBA00022825"/>
    </source>
</evidence>
<protein>
    <submittedName>
        <fullName evidence="9">Muramoyltetrapeptide carboxypeptidase</fullName>
        <ecNumber evidence="9">3.4.17.13</ecNumber>
    </submittedName>
</protein>
<keyword evidence="2 9" id="KW-0121">Carboxypeptidase</keyword>
<keyword evidence="4 9" id="KW-0378">Hydrolase</keyword>
<dbReference type="CDD" id="cd07025">
    <property type="entry name" value="Peptidase_S66"/>
    <property type="match status" value="1"/>
</dbReference>
<organism evidence="9 10">
    <name type="scientific">Nocardioides massiliensis</name>
    <dbReference type="NCBI Taxonomy" id="1325935"/>
    <lineage>
        <taxon>Bacteria</taxon>
        <taxon>Bacillati</taxon>
        <taxon>Actinomycetota</taxon>
        <taxon>Actinomycetes</taxon>
        <taxon>Propionibacteriales</taxon>
        <taxon>Nocardioidaceae</taxon>
        <taxon>Nocardioides</taxon>
    </lineage>
</organism>
<feature type="domain" description="LD-carboxypeptidase N-terminal" evidence="6">
    <location>
        <begin position="97"/>
        <end position="216"/>
    </location>
</feature>
<evidence type="ECO:0000313" key="9">
    <source>
        <dbReference type="EMBL" id="MDP9822123.1"/>
    </source>
</evidence>
<dbReference type="Pfam" id="PF17676">
    <property type="entry name" value="Peptidase_S66C"/>
    <property type="match status" value="1"/>
</dbReference>
<dbReference type="SUPFAM" id="SSF52317">
    <property type="entry name" value="Class I glutamine amidotransferase-like"/>
    <property type="match status" value="1"/>
</dbReference>
<dbReference type="InterPro" id="IPR040449">
    <property type="entry name" value="Peptidase_S66_N"/>
</dbReference>
<evidence type="ECO:0000256" key="2">
    <source>
        <dbReference type="ARBA" id="ARBA00022645"/>
    </source>
</evidence>
<dbReference type="RefSeq" id="WP_306825047.1">
    <property type="nucleotide sequence ID" value="NZ_JAUSQM010000001.1"/>
</dbReference>
<dbReference type="Gene3D" id="3.40.50.10740">
    <property type="entry name" value="Class I glutamine amidotransferase-like"/>
    <property type="match status" value="1"/>
</dbReference>
<evidence type="ECO:0000259" key="6">
    <source>
        <dbReference type="Pfam" id="PF02016"/>
    </source>
</evidence>
<keyword evidence="10" id="KW-1185">Reference proteome</keyword>
<dbReference type="Pfam" id="PF13223">
    <property type="entry name" value="DUF4031"/>
    <property type="match status" value="1"/>
</dbReference>
<evidence type="ECO:0000256" key="4">
    <source>
        <dbReference type="ARBA" id="ARBA00022801"/>
    </source>
</evidence>
<dbReference type="InterPro" id="IPR040921">
    <property type="entry name" value="Peptidase_S66C"/>
</dbReference>
<comment type="caution">
    <text evidence="9">The sequence shown here is derived from an EMBL/GenBank/DDBJ whole genome shotgun (WGS) entry which is preliminary data.</text>
</comment>
<dbReference type="InterPro" id="IPR025109">
    <property type="entry name" value="DUF4031"/>
</dbReference>
<dbReference type="Proteomes" id="UP001240447">
    <property type="component" value="Unassembled WGS sequence"/>
</dbReference>
<evidence type="ECO:0000256" key="3">
    <source>
        <dbReference type="ARBA" id="ARBA00022670"/>
    </source>
</evidence>
<sequence>MILIDPPSVPARGRWWSHLISDTSHEELHAFAARLGIPRVAFDRDHYDLPADHYEAALAAGAVAVSPKELVARLARSGLRRAKYAVRPRRLAPGDNVRVVAPSGPARPDRVAAGVEVLESWGLRVQLAEGVGRRGPMRYLSAADEQRAADLQQAWCDPEVSAVWATRGGYGAQRLLDLLDIPVMAAAEPRLLVGYSDVTALHRAVGTRLGVASLHGPGVAALGDLSESARARLRSVVLDGGATELAGRWLVPAPAAVAGPLVGGNLAVLAAAVGTPEAGSARGAVALLEDVNEPPYKIDRLLTQLLRSGWFRGVRAVVCGGFTRCGDPADVESVLRDRLVDLGVPIVVGLPIGHGEENAPVLLGARAEVRVDATVRVVGLR</sequence>
<dbReference type="EC" id="3.4.17.13" evidence="9"/>
<dbReference type="InterPro" id="IPR027478">
    <property type="entry name" value="LdcA_N"/>
</dbReference>
<evidence type="ECO:0000256" key="1">
    <source>
        <dbReference type="ARBA" id="ARBA00010233"/>
    </source>
</evidence>
<comment type="similarity">
    <text evidence="1">Belongs to the peptidase S66 family.</text>
</comment>
<dbReference type="SUPFAM" id="SSF141986">
    <property type="entry name" value="LD-carboxypeptidase A C-terminal domain-like"/>
    <property type="match status" value="1"/>
</dbReference>
<evidence type="ECO:0000259" key="7">
    <source>
        <dbReference type="Pfam" id="PF13223"/>
    </source>
</evidence>
<dbReference type="PANTHER" id="PTHR30237:SF2">
    <property type="entry name" value="MUREIN TETRAPEPTIDE CARBOXYPEPTIDASE"/>
    <property type="match status" value="1"/>
</dbReference>
<keyword evidence="3" id="KW-0645">Protease</keyword>
<dbReference type="GO" id="GO:0106415">
    <property type="term" value="F:muramoyltetrapeptide carboxypeptidase activity"/>
    <property type="evidence" value="ECO:0007669"/>
    <property type="project" value="UniProtKB-EC"/>
</dbReference>
<proteinExistence type="inferred from homology"/>
<name>A0ABT9NP16_9ACTN</name>
<dbReference type="PANTHER" id="PTHR30237">
    <property type="entry name" value="MURAMOYLTETRAPEPTIDE CARBOXYPEPTIDASE"/>
    <property type="match status" value="1"/>
</dbReference>
<keyword evidence="5" id="KW-0720">Serine protease</keyword>
<dbReference type="InterPro" id="IPR027461">
    <property type="entry name" value="Carboxypeptidase_A_C_sf"/>
</dbReference>
<dbReference type="InterPro" id="IPR029062">
    <property type="entry name" value="Class_I_gatase-like"/>
</dbReference>
<dbReference type="Gene3D" id="3.50.30.60">
    <property type="entry name" value="LD-carboxypeptidase A C-terminal domain-like"/>
    <property type="match status" value="1"/>
</dbReference>
<evidence type="ECO:0000259" key="8">
    <source>
        <dbReference type="Pfam" id="PF17676"/>
    </source>
</evidence>
<reference evidence="9 10" key="1">
    <citation type="submission" date="2023-07" db="EMBL/GenBank/DDBJ databases">
        <title>Sequencing the genomes of 1000 actinobacteria strains.</title>
        <authorList>
            <person name="Klenk H.-P."/>
        </authorList>
    </citation>
    <scope>NUCLEOTIDE SEQUENCE [LARGE SCALE GENOMIC DNA]</scope>
    <source>
        <strain evidence="9 10">GD13</strain>
    </source>
</reference>
<feature type="domain" description="LD-carboxypeptidase C-terminal" evidence="8">
    <location>
        <begin position="259"/>
        <end position="369"/>
    </location>
</feature>
<gene>
    <name evidence="9" type="ORF">J2S59_001932</name>
</gene>